<dbReference type="Proteomes" id="UP000054624">
    <property type="component" value="Unassembled WGS sequence"/>
</dbReference>
<evidence type="ECO:0000313" key="2">
    <source>
        <dbReference type="Proteomes" id="UP000054624"/>
    </source>
</evidence>
<dbReference type="AlphaFoldDB" id="A0A158BZH1"/>
<name>A0A158BZH1_9BURK</name>
<proteinExistence type="predicted"/>
<reference evidence="2" key="1">
    <citation type="submission" date="2016-01" db="EMBL/GenBank/DDBJ databases">
        <authorList>
            <person name="Peeters Charlotte."/>
        </authorList>
    </citation>
    <scope>NUCLEOTIDE SEQUENCE [LARGE SCALE GENOMIC DNA]</scope>
</reference>
<protein>
    <submittedName>
        <fullName evidence="1">Uncharacterized protein</fullName>
    </submittedName>
</protein>
<sequence length="116" mass="12296">MSVDKKTIGISKTNAAALNALVAAGRFGSELDAAKFAMAYAIKLGLPAGVSDGADTKWNVGSVDSDGSLRSLLEAFFPASLEPYRLAEYLMNEGIRRLSDTLGDGDDLYDTIFNQA</sequence>
<dbReference type="STRING" id="1777137.AWB76_04844"/>
<accession>A0A158BZH1</accession>
<dbReference type="OrthoDB" id="3034881at2"/>
<evidence type="ECO:0000313" key="1">
    <source>
        <dbReference type="EMBL" id="SAK75036.1"/>
    </source>
</evidence>
<gene>
    <name evidence="1" type="ORF">AWB76_04844</name>
</gene>
<keyword evidence="2" id="KW-1185">Reference proteome</keyword>
<organism evidence="1 2">
    <name type="scientific">Caballeronia temeraria</name>
    <dbReference type="NCBI Taxonomy" id="1777137"/>
    <lineage>
        <taxon>Bacteria</taxon>
        <taxon>Pseudomonadati</taxon>
        <taxon>Pseudomonadota</taxon>
        <taxon>Betaproteobacteria</taxon>
        <taxon>Burkholderiales</taxon>
        <taxon>Burkholderiaceae</taxon>
        <taxon>Caballeronia</taxon>
    </lineage>
</organism>
<dbReference type="EMBL" id="FCOI02000018">
    <property type="protein sequence ID" value="SAK75036.1"/>
    <property type="molecule type" value="Genomic_DNA"/>
</dbReference>
<dbReference type="RefSeq" id="WP_157696187.1">
    <property type="nucleotide sequence ID" value="NZ_FCOI02000018.1"/>
</dbReference>